<gene>
    <name evidence="1" type="ORF">VNO77_04885</name>
</gene>
<accession>A0AAN9R9H2</accession>
<sequence length="110" mass="12864">MQFMQTIPMCEPLAGIEFDNRKEKKDEEMHLPLSSLPVSSLRGIKPHHFLSLQLPSLPYFNFRALSLHRKLAVRSRFLTRNHCLGLLIFDLCKRFHPFFIIPFLGSLRVS</sequence>
<dbReference type="AlphaFoldDB" id="A0AAN9R9H2"/>
<evidence type="ECO:0000313" key="1">
    <source>
        <dbReference type="EMBL" id="KAK7362764.1"/>
    </source>
</evidence>
<dbReference type="EMBL" id="JAYMYQ010000001">
    <property type="protein sequence ID" value="KAK7362764.1"/>
    <property type="molecule type" value="Genomic_DNA"/>
</dbReference>
<name>A0AAN9R9H2_CANGL</name>
<dbReference type="Proteomes" id="UP001367508">
    <property type="component" value="Unassembled WGS sequence"/>
</dbReference>
<reference evidence="1 2" key="1">
    <citation type="submission" date="2024-01" db="EMBL/GenBank/DDBJ databases">
        <title>The genomes of 5 underutilized Papilionoideae crops provide insights into root nodulation and disease resistanc.</title>
        <authorList>
            <person name="Jiang F."/>
        </authorList>
    </citation>
    <scope>NUCLEOTIDE SEQUENCE [LARGE SCALE GENOMIC DNA]</scope>
    <source>
        <strain evidence="1">LVBAO_FW01</strain>
        <tissue evidence="1">Leaves</tissue>
    </source>
</reference>
<protein>
    <submittedName>
        <fullName evidence="1">Uncharacterized protein</fullName>
    </submittedName>
</protein>
<organism evidence="1 2">
    <name type="scientific">Canavalia gladiata</name>
    <name type="common">Sword bean</name>
    <name type="synonym">Dolichos gladiatus</name>
    <dbReference type="NCBI Taxonomy" id="3824"/>
    <lineage>
        <taxon>Eukaryota</taxon>
        <taxon>Viridiplantae</taxon>
        <taxon>Streptophyta</taxon>
        <taxon>Embryophyta</taxon>
        <taxon>Tracheophyta</taxon>
        <taxon>Spermatophyta</taxon>
        <taxon>Magnoliopsida</taxon>
        <taxon>eudicotyledons</taxon>
        <taxon>Gunneridae</taxon>
        <taxon>Pentapetalae</taxon>
        <taxon>rosids</taxon>
        <taxon>fabids</taxon>
        <taxon>Fabales</taxon>
        <taxon>Fabaceae</taxon>
        <taxon>Papilionoideae</taxon>
        <taxon>50 kb inversion clade</taxon>
        <taxon>NPAAA clade</taxon>
        <taxon>indigoferoid/millettioid clade</taxon>
        <taxon>Phaseoleae</taxon>
        <taxon>Canavalia</taxon>
    </lineage>
</organism>
<proteinExistence type="predicted"/>
<keyword evidence="2" id="KW-1185">Reference proteome</keyword>
<evidence type="ECO:0000313" key="2">
    <source>
        <dbReference type="Proteomes" id="UP001367508"/>
    </source>
</evidence>
<comment type="caution">
    <text evidence="1">The sequence shown here is derived from an EMBL/GenBank/DDBJ whole genome shotgun (WGS) entry which is preliminary data.</text>
</comment>